<organism evidence="2 3">
    <name type="scientific">Candidatus Borkfalkia excrementigallinarum</name>
    <dbReference type="NCBI Taxonomy" id="2838506"/>
    <lineage>
        <taxon>Bacteria</taxon>
        <taxon>Bacillati</taxon>
        <taxon>Bacillota</taxon>
        <taxon>Clostridia</taxon>
        <taxon>Christensenellales</taxon>
        <taxon>Christensenellaceae</taxon>
        <taxon>Candidatus Borkfalkia</taxon>
    </lineage>
</organism>
<proteinExistence type="predicted"/>
<dbReference type="AlphaFoldDB" id="A0A9D2CQI0"/>
<accession>A0A9D2CQI0</accession>
<dbReference type="PROSITE" id="PS51257">
    <property type="entry name" value="PROKAR_LIPOPROTEIN"/>
    <property type="match status" value="1"/>
</dbReference>
<dbReference type="Proteomes" id="UP000886750">
    <property type="component" value="Unassembled WGS sequence"/>
</dbReference>
<reference evidence="2" key="2">
    <citation type="submission" date="2021-04" db="EMBL/GenBank/DDBJ databases">
        <authorList>
            <person name="Gilroy R."/>
        </authorList>
    </citation>
    <scope>NUCLEOTIDE SEQUENCE</scope>
    <source>
        <strain evidence="2">1345</strain>
    </source>
</reference>
<dbReference type="SUPFAM" id="SSF53850">
    <property type="entry name" value="Periplasmic binding protein-like II"/>
    <property type="match status" value="1"/>
</dbReference>
<dbReference type="EMBL" id="DXCQ01000002">
    <property type="protein sequence ID" value="HIY96089.1"/>
    <property type="molecule type" value="Genomic_DNA"/>
</dbReference>
<reference evidence="2" key="1">
    <citation type="journal article" date="2021" name="PeerJ">
        <title>Extensive microbial diversity within the chicken gut microbiome revealed by metagenomics and culture.</title>
        <authorList>
            <person name="Gilroy R."/>
            <person name="Ravi A."/>
            <person name="Getino M."/>
            <person name="Pursley I."/>
            <person name="Horton D.L."/>
            <person name="Alikhan N.F."/>
            <person name="Baker D."/>
            <person name="Gharbi K."/>
            <person name="Hall N."/>
            <person name="Watson M."/>
            <person name="Adriaenssens E.M."/>
            <person name="Foster-Nyarko E."/>
            <person name="Jarju S."/>
            <person name="Secka A."/>
            <person name="Antonio M."/>
            <person name="Oren A."/>
            <person name="Chaudhuri R.R."/>
            <person name="La Ragione R."/>
            <person name="Hildebrand F."/>
            <person name="Pallen M.J."/>
        </authorList>
    </citation>
    <scope>NUCLEOTIDE SEQUENCE</scope>
    <source>
        <strain evidence="2">1345</strain>
    </source>
</reference>
<name>A0A9D2CQI0_9FIRM</name>
<comment type="caution">
    <text evidence="2">The sequence shown here is derived from an EMBL/GenBank/DDBJ whole genome shotgun (WGS) entry which is preliminary data.</text>
</comment>
<gene>
    <name evidence="2" type="ORF">H9729_00195</name>
</gene>
<evidence type="ECO:0000313" key="2">
    <source>
        <dbReference type="EMBL" id="HIY96089.1"/>
    </source>
</evidence>
<evidence type="ECO:0000313" key="3">
    <source>
        <dbReference type="Proteomes" id="UP000886750"/>
    </source>
</evidence>
<evidence type="ECO:0000256" key="1">
    <source>
        <dbReference type="SAM" id="SignalP"/>
    </source>
</evidence>
<dbReference type="Gene3D" id="3.40.190.10">
    <property type="entry name" value="Periplasmic binding protein-like II"/>
    <property type="match status" value="1"/>
</dbReference>
<dbReference type="InterPro" id="IPR006059">
    <property type="entry name" value="SBP"/>
</dbReference>
<dbReference type="Pfam" id="PF01547">
    <property type="entry name" value="SBP_bac_1"/>
    <property type="match status" value="1"/>
</dbReference>
<keyword evidence="1" id="KW-0732">Signal</keyword>
<protein>
    <submittedName>
        <fullName evidence="2">Extracellular solute-binding protein</fullName>
    </submittedName>
</protein>
<sequence length="596" mass="66385">MKKTITLLLALLFALAMVACNNGGEGGGGGGGDGELDDRLIQVDGLSEDMYPNLARMDESIDNYYAGTVDVDIVFGKTLPGWEAVAAAYEKIQTGVDVRLNNHSDGTYLNEVTNAANNSSTDWDIFQGNRLSNVSAAAINLSSQLYDENHYAGVEADDPDAEEGSSKMWQSVLSTDAYITDKSGSNTACYIMNSESLSTAWFVNMNAFNAAVELGYRNADGEAATPVTWDDLVSLCSYMQQAGYTNPLGLAGDSASVNESQFAWLFRVYGDQYYRDMYPSINVQEGDALYTDNAYEFDFDIEDPQPESDMGYNPSHSRFWNSLLDENNEYNQNKNLTYVGAMSDKFACFIENLYELRDYLPTDFTTVSFEDIRDRFLTATDSDKTDPVILLDYTGFGLTFGTEERGFEIDFFDYPYMTCSHGEGGEHVSTDFVRDVGGNGGYLSVMRHRNDSAQDEITIDFLKFFMSPYGQSIYYNALQSNQVAPDGLSTVLDFAVPESWSAFFESDKISFNGLCDVNWYNNNFIYHVNGQTASREAHLNVVQNLYKLKSYTSAEAAVEDFQTTWDAAVRSGFDTLCETMNWSKTFWQEPGTSPIV</sequence>
<feature type="chain" id="PRO_5038735306" evidence="1">
    <location>
        <begin position="20"/>
        <end position="596"/>
    </location>
</feature>
<feature type="signal peptide" evidence="1">
    <location>
        <begin position="1"/>
        <end position="19"/>
    </location>
</feature>